<evidence type="ECO:0008006" key="3">
    <source>
        <dbReference type="Google" id="ProtNLM"/>
    </source>
</evidence>
<comment type="caution">
    <text evidence="1">The sequence shown here is derived from an EMBL/GenBank/DDBJ whole genome shotgun (WGS) entry which is preliminary data.</text>
</comment>
<accession>A0AA37SSX5</accession>
<protein>
    <recommendedName>
        <fullName evidence="3">Immunity protein 43 domain-containing protein</fullName>
    </recommendedName>
</protein>
<dbReference type="Proteomes" id="UP001156666">
    <property type="component" value="Unassembled WGS sequence"/>
</dbReference>
<proteinExistence type="predicted"/>
<gene>
    <name evidence="1" type="ORF">GCM10007940_43640</name>
</gene>
<dbReference type="EMBL" id="BSOH01000035">
    <property type="protein sequence ID" value="GLR19748.1"/>
    <property type="molecule type" value="Genomic_DNA"/>
</dbReference>
<reference evidence="1" key="1">
    <citation type="journal article" date="2014" name="Int. J. Syst. Evol. Microbiol.">
        <title>Complete genome sequence of Corynebacterium casei LMG S-19264T (=DSM 44701T), isolated from a smear-ripened cheese.</title>
        <authorList>
            <consortium name="US DOE Joint Genome Institute (JGI-PGF)"/>
            <person name="Walter F."/>
            <person name="Albersmeier A."/>
            <person name="Kalinowski J."/>
            <person name="Ruckert C."/>
        </authorList>
    </citation>
    <scope>NUCLEOTIDE SEQUENCE</scope>
    <source>
        <strain evidence="1">NBRC 108769</strain>
    </source>
</reference>
<evidence type="ECO:0000313" key="2">
    <source>
        <dbReference type="Proteomes" id="UP001156666"/>
    </source>
</evidence>
<keyword evidence="2" id="KW-1185">Reference proteome</keyword>
<sequence length="223" mass="26384">MFYIINNSAEKHEVGVYPQVQTFEPQHKDNLVIYNDGWEDDNESSILLFKYELDKRAQLTDMLSCSFLQWKFRLVSERLKKLLESNMKSKELYKFFSVNLDCGEFKEKYFITYLPIVNSEVINIENSEVVATNAIGFYEQSLNVNSHREYEVAVSKYKRQRIRFRKLSLFEEKISGDCFILETIRKMVVSEKVKQELELINISGIEFIPIVEFCDVRLPSKPR</sequence>
<organism evidence="1 2">
    <name type="scientific">Portibacter lacus</name>
    <dbReference type="NCBI Taxonomy" id="1099794"/>
    <lineage>
        <taxon>Bacteria</taxon>
        <taxon>Pseudomonadati</taxon>
        <taxon>Bacteroidota</taxon>
        <taxon>Saprospiria</taxon>
        <taxon>Saprospirales</taxon>
        <taxon>Haliscomenobacteraceae</taxon>
        <taxon>Portibacter</taxon>
    </lineage>
</organism>
<reference evidence="1" key="2">
    <citation type="submission" date="2023-01" db="EMBL/GenBank/DDBJ databases">
        <title>Draft genome sequence of Portibacter lacus strain NBRC 108769.</title>
        <authorList>
            <person name="Sun Q."/>
            <person name="Mori K."/>
        </authorList>
    </citation>
    <scope>NUCLEOTIDE SEQUENCE</scope>
    <source>
        <strain evidence="1">NBRC 108769</strain>
    </source>
</reference>
<name>A0AA37SSX5_9BACT</name>
<dbReference type="AlphaFoldDB" id="A0AA37SSX5"/>
<evidence type="ECO:0000313" key="1">
    <source>
        <dbReference type="EMBL" id="GLR19748.1"/>
    </source>
</evidence>
<dbReference type="RefSeq" id="WP_235295421.1">
    <property type="nucleotide sequence ID" value="NZ_BSOH01000035.1"/>
</dbReference>